<name>A0A1G2U459_9BACT</name>
<gene>
    <name evidence="1" type="ORF">A3B14_01960</name>
</gene>
<reference evidence="1 2" key="1">
    <citation type="journal article" date="2016" name="Nat. Commun.">
        <title>Thousands of microbial genomes shed light on interconnected biogeochemical processes in an aquifer system.</title>
        <authorList>
            <person name="Anantharaman K."/>
            <person name="Brown C.T."/>
            <person name="Hug L.A."/>
            <person name="Sharon I."/>
            <person name="Castelle C.J."/>
            <person name="Probst A.J."/>
            <person name="Thomas B.C."/>
            <person name="Singh A."/>
            <person name="Wilkins M.J."/>
            <person name="Karaoz U."/>
            <person name="Brodie E.L."/>
            <person name="Williams K.H."/>
            <person name="Hubbard S.S."/>
            <person name="Banfield J.F."/>
        </authorList>
    </citation>
    <scope>NUCLEOTIDE SEQUENCE [LARGE SCALE GENOMIC DNA]</scope>
</reference>
<dbReference type="AlphaFoldDB" id="A0A1G2U459"/>
<dbReference type="EMBL" id="MHWE01000009">
    <property type="protein sequence ID" value="OHB04294.1"/>
    <property type="molecule type" value="Genomic_DNA"/>
</dbReference>
<organism evidence="1 2">
    <name type="scientific">Candidatus Zambryskibacteria bacterium RIFCSPLOWO2_01_FULL_45_21</name>
    <dbReference type="NCBI Taxonomy" id="1802761"/>
    <lineage>
        <taxon>Bacteria</taxon>
        <taxon>Candidatus Zambryskiibacteriota</taxon>
    </lineage>
</organism>
<sequence length="116" mass="12520">MVIINVTPHPINFRAEDGTEFEVAPSGVVVNAAPVEEPAGNHPSGVELVRVRFVPDATSSEAIDRLERENPGAIIVGSMIAAQGFPGRVVAMIATPGYERRPPAEKRMRPDKFTVF</sequence>
<dbReference type="Proteomes" id="UP000176800">
    <property type="component" value="Unassembled WGS sequence"/>
</dbReference>
<evidence type="ECO:0000313" key="2">
    <source>
        <dbReference type="Proteomes" id="UP000176800"/>
    </source>
</evidence>
<evidence type="ECO:0000313" key="1">
    <source>
        <dbReference type="EMBL" id="OHB04294.1"/>
    </source>
</evidence>
<protein>
    <submittedName>
        <fullName evidence="1">Uncharacterized protein</fullName>
    </submittedName>
</protein>
<comment type="caution">
    <text evidence="1">The sequence shown here is derived from an EMBL/GenBank/DDBJ whole genome shotgun (WGS) entry which is preliminary data.</text>
</comment>
<proteinExistence type="predicted"/>
<accession>A0A1G2U459</accession>